<feature type="domain" description="Glucose/Sorbosone dehydrogenase" evidence="2">
    <location>
        <begin position="60"/>
        <end position="392"/>
    </location>
</feature>
<dbReference type="AlphaFoldDB" id="K2I8V1"/>
<feature type="chain" id="PRO_5003858536" evidence="1">
    <location>
        <begin position="20"/>
        <end position="397"/>
    </location>
</feature>
<evidence type="ECO:0000313" key="4">
    <source>
        <dbReference type="Proteomes" id="UP000006765"/>
    </source>
</evidence>
<gene>
    <name evidence="3" type="ORF">OCGS_0535</name>
</gene>
<dbReference type="eggNOG" id="COG2133">
    <property type="taxonomic scope" value="Bacteria"/>
</dbReference>
<reference evidence="3 4" key="1">
    <citation type="journal article" date="2012" name="J. Bacteriol.">
        <title>Draft Genome Sequence of Oceaniovalibus guishaninsula JLT2003T.</title>
        <authorList>
            <person name="Tang K."/>
            <person name="Liu K."/>
            <person name="Jiao N."/>
        </authorList>
    </citation>
    <scope>NUCLEOTIDE SEQUENCE [LARGE SCALE GENOMIC DNA]</scope>
    <source>
        <strain evidence="3 4">JLT2003</strain>
    </source>
</reference>
<protein>
    <submittedName>
        <fullName evidence="3">Glucose sorbosone dehydrogenase</fullName>
    </submittedName>
</protein>
<dbReference type="RefSeq" id="WP_007425688.1">
    <property type="nucleotide sequence ID" value="NZ_AMGO01000007.1"/>
</dbReference>
<dbReference type="InterPro" id="IPR011042">
    <property type="entry name" value="6-blade_b-propeller_TolB-like"/>
</dbReference>
<organism evidence="3 4">
    <name type="scientific">Oceaniovalibus guishaninsula JLT2003</name>
    <dbReference type="NCBI Taxonomy" id="1231392"/>
    <lineage>
        <taxon>Bacteria</taxon>
        <taxon>Pseudomonadati</taxon>
        <taxon>Pseudomonadota</taxon>
        <taxon>Alphaproteobacteria</taxon>
        <taxon>Rhodobacterales</taxon>
        <taxon>Roseobacteraceae</taxon>
        <taxon>Oceaniovalibus</taxon>
    </lineage>
</organism>
<accession>K2I8V1</accession>
<evidence type="ECO:0000256" key="1">
    <source>
        <dbReference type="SAM" id="SignalP"/>
    </source>
</evidence>
<dbReference type="STRING" id="1231392.OCGS_0535"/>
<dbReference type="PATRIC" id="fig|1231392.3.peg.538"/>
<dbReference type="Pfam" id="PF07995">
    <property type="entry name" value="GSDH"/>
    <property type="match status" value="1"/>
</dbReference>
<dbReference type="PANTHER" id="PTHR19328">
    <property type="entry name" value="HEDGEHOG-INTERACTING PROTEIN"/>
    <property type="match status" value="1"/>
</dbReference>
<dbReference type="InterPro" id="IPR012938">
    <property type="entry name" value="Glc/Sorbosone_DH"/>
</dbReference>
<evidence type="ECO:0000313" key="3">
    <source>
        <dbReference type="EMBL" id="EKE45445.1"/>
    </source>
</evidence>
<dbReference type="Proteomes" id="UP000006765">
    <property type="component" value="Unassembled WGS sequence"/>
</dbReference>
<sequence length="397" mass="43448">MTRLSLIALSMALTGPALAQPVEQGPKNVPEFEPAWPTQTRAPAQDSGVTLDVQTVADGLSHPWGIEVLPDGGYLVTERPGRLRVIEPDGTLRDAPVDGVPEVMSQGQGGLLDVKLAEDFAESGLIFLSYAKPMDGGESATAMARGILNDDRTALTDVRDIFVQEPAYANDKHFGSRIVTHDGNLFITTGERSDLATRERAQDYDKTYGKVVRVTPTGSALPDNPFVTVEDAIDTIWTLGHRNVQGADMRPGTDELWTLEHGPKGGDELNLIQKGANYGWPVVSYGQRYSGEPIGSGEPRLPQFREPQYYWDPVIAPGGFQFYEGDLFEGWNGDVIASSLRPGGIRRLVLDGDRIVGEEKFLEDRGRIRDVEIDSDDSILLLTDYDDGAVLRVTPQR</sequence>
<evidence type="ECO:0000259" key="2">
    <source>
        <dbReference type="Pfam" id="PF07995"/>
    </source>
</evidence>
<proteinExistence type="predicted"/>
<dbReference type="SUPFAM" id="SSF50952">
    <property type="entry name" value="Soluble quinoprotein glucose dehydrogenase"/>
    <property type="match status" value="1"/>
</dbReference>
<dbReference type="OrthoDB" id="9770043at2"/>
<dbReference type="EMBL" id="AMGO01000007">
    <property type="protein sequence ID" value="EKE45445.1"/>
    <property type="molecule type" value="Genomic_DNA"/>
</dbReference>
<keyword evidence="4" id="KW-1185">Reference proteome</keyword>
<dbReference type="Gene3D" id="2.120.10.30">
    <property type="entry name" value="TolB, C-terminal domain"/>
    <property type="match status" value="1"/>
</dbReference>
<name>K2I8V1_9RHOB</name>
<feature type="signal peptide" evidence="1">
    <location>
        <begin position="1"/>
        <end position="19"/>
    </location>
</feature>
<comment type="caution">
    <text evidence="3">The sequence shown here is derived from an EMBL/GenBank/DDBJ whole genome shotgun (WGS) entry which is preliminary data.</text>
</comment>
<dbReference type="PANTHER" id="PTHR19328:SF75">
    <property type="entry name" value="ALDOSE SUGAR DEHYDROGENASE YLII"/>
    <property type="match status" value="1"/>
</dbReference>
<keyword evidence="1" id="KW-0732">Signal</keyword>
<dbReference type="InterPro" id="IPR011041">
    <property type="entry name" value="Quinoprot_gluc/sorb_DH_b-prop"/>
</dbReference>